<name>A0A7Z0WTB1_9PSEU</name>
<dbReference type="Proteomes" id="UP000185696">
    <property type="component" value="Unassembled WGS sequence"/>
</dbReference>
<dbReference type="AlphaFoldDB" id="A0A7Z0WTB1"/>
<dbReference type="Gene3D" id="3.50.30.50">
    <property type="entry name" value="Putative cyclase"/>
    <property type="match status" value="1"/>
</dbReference>
<comment type="caution">
    <text evidence="1">The sequence shown here is derived from an EMBL/GenBank/DDBJ whole genome shotgun (WGS) entry which is preliminary data.</text>
</comment>
<gene>
    <name evidence="1" type="ORF">BLA60_02830</name>
</gene>
<dbReference type="EMBL" id="MSIF01000001">
    <property type="protein sequence ID" value="OLF14532.1"/>
    <property type="molecule type" value="Genomic_DNA"/>
</dbReference>
<sequence length="272" mass="29079">MVHAGRAGAGGGAGMSHLLTELAAALRGGAVEVVDLTAPLSEDTPIIGLPPERGQPWAFAREVISNYDEAGPTVYWNNIRLSEHTGTHFDAPVHWLSGKGSQDVSQVPPGRLVGQAAVLDLREQVARDPDFLLRREHVEAWIAEHGPLPENGWLLYRTGWDERAGDPARFLNDRHTPGVAEDCARWLAEQTPLLGIGVETVGTDAGLAGDFEQPYPCHWFFHGAGKYGLTQLRNLGELPPTGAIVIAGPLPIVGGSGSPTRVLALVERHAGT</sequence>
<dbReference type="GO" id="GO:0004061">
    <property type="term" value="F:arylformamidase activity"/>
    <property type="evidence" value="ECO:0007669"/>
    <property type="project" value="InterPro"/>
</dbReference>
<dbReference type="GO" id="GO:0019441">
    <property type="term" value="P:L-tryptophan catabolic process to kynurenine"/>
    <property type="evidence" value="ECO:0007669"/>
    <property type="project" value="InterPro"/>
</dbReference>
<evidence type="ECO:0000313" key="1">
    <source>
        <dbReference type="EMBL" id="OLF14532.1"/>
    </source>
</evidence>
<dbReference type="PANTHER" id="PTHR31118:SF12">
    <property type="entry name" value="CYCLASE-LIKE PROTEIN 2"/>
    <property type="match status" value="1"/>
</dbReference>
<dbReference type="Pfam" id="PF04199">
    <property type="entry name" value="Cyclase"/>
    <property type="match status" value="1"/>
</dbReference>
<dbReference type="SUPFAM" id="SSF102198">
    <property type="entry name" value="Putative cyclase"/>
    <property type="match status" value="1"/>
</dbReference>
<protein>
    <submittedName>
        <fullName evidence="1">Cyclase</fullName>
    </submittedName>
</protein>
<dbReference type="PANTHER" id="PTHR31118">
    <property type="entry name" value="CYCLASE-LIKE PROTEIN 2"/>
    <property type="match status" value="1"/>
</dbReference>
<proteinExistence type="predicted"/>
<evidence type="ECO:0000313" key="2">
    <source>
        <dbReference type="Proteomes" id="UP000185696"/>
    </source>
</evidence>
<dbReference type="InterPro" id="IPR007325">
    <property type="entry name" value="KFase/CYL"/>
</dbReference>
<accession>A0A7Z0WTB1</accession>
<keyword evidence="2" id="KW-1185">Reference proteome</keyword>
<organism evidence="1 2">
    <name type="scientific">Actinophytocola xinjiangensis</name>
    <dbReference type="NCBI Taxonomy" id="485602"/>
    <lineage>
        <taxon>Bacteria</taxon>
        <taxon>Bacillati</taxon>
        <taxon>Actinomycetota</taxon>
        <taxon>Actinomycetes</taxon>
        <taxon>Pseudonocardiales</taxon>
        <taxon>Pseudonocardiaceae</taxon>
    </lineage>
</organism>
<dbReference type="InterPro" id="IPR037175">
    <property type="entry name" value="KFase_sf"/>
</dbReference>
<reference evidence="1 2" key="1">
    <citation type="submission" date="2016-12" db="EMBL/GenBank/DDBJ databases">
        <title>The draft genome sequence of Actinophytocola xinjiangensis.</title>
        <authorList>
            <person name="Wang W."/>
            <person name="Yuan L."/>
        </authorList>
    </citation>
    <scope>NUCLEOTIDE SEQUENCE [LARGE SCALE GENOMIC DNA]</scope>
    <source>
        <strain evidence="1 2">CGMCC 4.4663</strain>
    </source>
</reference>